<dbReference type="Proteomes" id="UP000319383">
    <property type="component" value="Chromosome"/>
</dbReference>
<evidence type="ECO:0000256" key="1">
    <source>
        <dbReference type="ARBA" id="ARBA00022729"/>
    </source>
</evidence>
<dbReference type="KEGG" id="sdyn:Mal52_18010"/>
<dbReference type="InterPro" id="IPR013517">
    <property type="entry name" value="FG-GAP"/>
</dbReference>
<dbReference type="InterPro" id="IPR028994">
    <property type="entry name" value="Integrin_alpha_N"/>
</dbReference>
<protein>
    <submittedName>
        <fullName evidence="2">FG-GAP repeat protein</fullName>
    </submittedName>
</protein>
<keyword evidence="3" id="KW-1185">Reference proteome</keyword>
<dbReference type="PANTHER" id="PTHR44103">
    <property type="entry name" value="PROPROTEIN CONVERTASE P"/>
    <property type="match status" value="1"/>
</dbReference>
<dbReference type="Pfam" id="PF13517">
    <property type="entry name" value="FG-GAP_3"/>
    <property type="match status" value="1"/>
</dbReference>
<sequence length="403" mass="45168">MMRIRSGLTVIAIVGALCSAVTGEEIRWKRIQLDDVFRSEGVAAGDINKDGLMDVAAGDVWYEAPDWTVRPFRKVGEYNFDGHYSESFSNEVIDVNGDGWLDIVIVGFPGKPFNWYENPKGDYDGHWKAHEIWHSGCNESPQFRDLYGNGKPVLLVGSQPESQLGFLPLPASDKATEKWDFHAVGRPGDPGKNGSHRFYHGLGVGDVNNDGRNDVMIPHGWWEAPENREQLPWEFHEWSLSVDGKGDSLPAANMYAYDFDLDGDNDIVMSSPHAHGIWWFENVGGNDDPQYKYHLIDDSYSQTHALELADVNDDGHLDLITGKRFYAHNGHDPGGKDPVVMYWYEVQRKPNTPPKFIPHEIKAGRDTGIGTQFTVKDFNGDGTLDLILGNKKGVNVLLQERGK</sequence>
<dbReference type="AlphaFoldDB" id="A0A517ZLG3"/>
<dbReference type="SUPFAM" id="SSF69318">
    <property type="entry name" value="Integrin alpha N-terminal domain"/>
    <property type="match status" value="1"/>
</dbReference>
<dbReference type="RefSeq" id="WP_145375449.1">
    <property type="nucleotide sequence ID" value="NZ_CP036276.1"/>
</dbReference>
<gene>
    <name evidence="2" type="ORF">Mal52_18010</name>
</gene>
<dbReference type="Gene3D" id="2.130.10.130">
    <property type="entry name" value="Integrin alpha, N-terminal"/>
    <property type="match status" value="2"/>
</dbReference>
<keyword evidence="1" id="KW-0732">Signal</keyword>
<dbReference type="EMBL" id="CP036276">
    <property type="protein sequence ID" value="QDU43329.1"/>
    <property type="molecule type" value="Genomic_DNA"/>
</dbReference>
<evidence type="ECO:0000313" key="2">
    <source>
        <dbReference type="EMBL" id="QDU43329.1"/>
    </source>
</evidence>
<organism evidence="2 3">
    <name type="scientific">Symmachiella dynata</name>
    <dbReference type="NCBI Taxonomy" id="2527995"/>
    <lineage>
        <taxon>Bacteria</taxon>
        <taxon>Pseudomonadati</taxon>
        <taxon>Planctomycetota</taxon>
        <taxon>Planctomycetia</taxon>
        <taxon>Planctomycetales</taxon>
        <taxon>Planctomycetaceae</taxon>
        <taxon>Symmachiella</taxon>
    </lineage>
</organism>
<evidence type="ECO:0000313" key="3">
    <source>
        <dbReference type="Proteomes" id="UP000319383"/>
    </source>
</evidence>
<dbReference type="PANTHER" id="PTHR44103:SF1">
    <property type="entry name" value="PROPROTEIN CONVERTASE P"/>
    <property type="match status" value="1"/>
</dbReference>
<accession>A0A517ZLG3</accession>
<name>A0A517ZLG3_9PLAN</name>
<reference evidence="2 3" key="1">
    <citation type="submission" date="2019-02" db="EMBL/GenBank/DDBJ databases">
        <title>Deep-cultivation of Planctomycetes and their phenomic and genomic characterization uncovers novel biology.</title>
        <authorList>
            <person name="Wiegand S."/>
            <person name="Jogler M."/>
            <person name="Boedeker C."/>
            <person name="Pinto D."/>
            <person name="Vollmers J."/>
            <person name="Rivas-Marin E."/>
            <person name="Kohn T."/>
            <person name="Peeters S.H."/>
            <person name="Heuer A."/>
            <person name="Rast P."/>
            <person name="Oberbeckmann S."/>
            <person name="Bunk B."/>
            <person name="Jeske O."/>
            <person name="Meyerdierks A."/>
            <person name="Storesund J.E."/>
            <person name="Kallscheuer N."/>
            <person name="Luecker S."/>
            <person name="Lage O.M."/>
            <person name="Pohl T."/>
            <person name="Merkel B.J."/>
            <person name="Hornburger P."/>
            <person name="Mueller R.-W."/>
            <person name="Bruemmer F."/>
            <person name="Labrenz M."/>
            <person name="Spormann A.M."/>
            <person name="Op den Camp H."/>
            <person name="Overmann J."/>
            <person name="Amann R."/>
            <person name="Jetten M.S.M."/>
            <person name="Mascher T."/>
            <person name="Medema M.H."/>
            <person name="Devos D.P."/>
            <person name="Kaster A.-K."/>
            <person name="Ovreas L."/>
            <person name="Rohde M."/>
            <person name="Galperin M.Y."/>
            <person name="Jogler C."/>
        </authorList>
    </citation>
    <scope>NUCLEOTIDE SEQUENCE [LARGE SCALE GENOMIC DNA]</scope>
    <source>
        <strain evidence="2 3">Mal52</strain>
    </source>
</reference>
<proteinExistence type="predicted"/>